<dbReference type="InterPro" id="IPR000719">
    <property type="entry name" value="Prot_kinase_dom"/>
</dbReference>
<dbReference type="PROSITE" id="PS00108">
    <property type="entry name" value="PROTEIN_KINASE_ST"/>
    <property type="match status" value="1"/>
</dbReference>
<evidence type="ECO:0000256" key="6">
    <source>
        <dbReference type="ARBA" id="ARBA00047899"/>
    </source>
</evidence>
<feature type="cross-link" description="Glycyl lysine isopeptide (Lys-Gly) (interchain with G-Cter in SUMO2)" evidence="10">
    <location>
        <position position="97"/>
    </location>
</feature>
<dbReference type="GO" id="GO:0005524">
    <property type="term" value="F:ATP binding"/>
    <property type="evidence" value="ECO:0007669"/>
    <property type="project" value="UniProtKB-KW"/>
</dbReference>
<keyword evidence="13" id="KW-1185">Reference proteome</keyword>
<dbReference type="Gene3D" id="1.10.510.10">
    <property type="entry name" value="Transferase(Phosphotransferase) domain 1"/>
    <property type="match status" value="1"/>
</dbReference>
<evidence type="ECO:0000256" key="2">
    <source>
        <dbReference type="ARBA" id="ARBA00022679"/>
    </source>
</evidence>
<gene>
    <name evidence="12" type="ORF">DdX_20567</name>
</gene>
<dbReference type="AlphaFoldDB" id="A0AAD4ML44"/>
<evidence type="ECO:0000259" key="11">
    <source>
        <dbReference type="PROSITE" id="PS50011"/>
    </source>
</evidence>
<comment type="catalytic activity">
    <reaction evidence="6">
        <text>L-threonyl-[protein] + ATP = O-phospho-L-threonyl-[protein] + ADP + H(+)</text>
        <dbReference type="Rhea" id="RHEA:46608"/>
        <dbReference type="Rhea" id="RHEA-COMP:11060"/>
        <dbReference type="Rhea" id="RHEA-COMP:11605"/>
        <dbReference type="ChEBI" id="CHEBI:15378"/>
        <dbReference type="ChEBI" id="CHEBI:30013"/>
        <dbReference type="ChEBI" id="CHEBI:30616"/>
        <dbReference type="ChEBI" id="CHEBI:61977"/>
        <dbReference type="ChEBI" id="CHEBI:456216"/>
        <dbReference type="EC" id="2.7.11.1"/>
    </reaction>
</comment>
<evidence type="ECO:0000256" key="7">
    <source>
        <dbReference type="ARBA" id="ARBA00048679"/>
    </source>
</evidence>
<keyword evidence="5 9" id="KW-0067">ATP-binding</keyword>
<dbReference type="SMART" id="SM00220">
    <property type="entry name" value="S_TKc"/>
    <property type="match status" value="1"/>
</dbReference>
<dbReference type="SUPFAM" id="SSF56112">
    <property type="entry name" value="Protein kinase-like (PK-like)"/>
    <property type="match status" value="1"/>
</dbReference>
<accession>A0AAD4ML44</accession>
<evidence type="ECO:0000256" key="4">
    <source>
        <dbReference type="ARBA" id="ARBA00022777"/>
    </source>
</evidence>
<evidence type="ECO:0000256" key="10">
    <source>
        <dbReference type="PIRSR" id="PIRSR630616-3"/>
    </source>
</evidence>
<comment type="catalytic activity">
    <reaction evidence="7">
        <text>L-seryl-[protein] + ATP = O-phospho-L-seryl-[protein] + ADP + H(+)</text>
        <dbReference type="Rhea" id="RHEA:17989"/>
        <dbReference type="Rhea" id="RHEA-COMP:9863"/>
        <dbReference type="Rhea" id="RHEA-COMP:11604"/>
        <dbReference type="ChEBI" id="CHEBI:15378"/>
        <dbReference type="ChEBI" id="CHEBI:29999"/>
        <dbReference type="ChEBI" id="CHEBI:30616"/>
        <dbReference type="ChEBI" id="CHEBI:83421"/>
        <dbReference type="ChEBI" id="CHEBI:456216"/>
        <dbReference type="EC" id="2.7.11.1"/>
    </reaction>
</comment>
<dbReference type="PROSITE" id="PS50011">
    <property type="entry name" value="PROTEIN_KINASE_DOM"/>
    <property type="match status" value="1"/>
</dbReference>
<dbReference type="GO" id="GO:0004674">
    <property type="term" value="F:protein serine/threonine kinase activity"/>
    <property type="evidence" value="ECO:0007669"/>
    <property type="project" value="UniProtKB-KW"/>
</dbReference>
<feature type="active site" description="Proton acceptor" evidence="8">
    <location>
        <position position="95"/>
    </location>
</feature>
<feature type="binding site" evidence="9">
    <location>
        <begin position="44"/>
        <end position="46"/>
    </location>
    <ligand>
        <name>ATP</name>
        <dbReference type="ChEBI" id="CHEBI:30616"/>
    </ligand>
</feature>
<keyword evidence="3 9" id="KW-0547">Nucleotide-binding</keyword>
<dbReference type="EMBL" id="JAKKPZ010000609">
    <property type="protein sequence ID" value="KAI1693591.1"/>
    <property type="molecule type" value="Genomic_DNA"/>
</dbReference>
<sequence length="257" mass="28872">MNDVMPRSLNKNVVKSDIQPLVKCDLYLVYDTSGNYVIINALLELAEGGDLNKLYKSLLSARPKRSLGEQGVAYYIKRILLALKTIHGKDVVHRDLKPYNVLLTKSGRPLVADFGLACQLRKDENGKYKLRNSSSGSPTYMAPQVMVDGKPKSTKLFGVIKGEYGFDADMFSVGVMTYKMLYGAIPGLPGKYPTTYYMDFVNSLLERRSEKRLTVGQALEHLWLTLHPLQDPPYKAVYKDGKLHYTNDGVNLIEVKV</sequence>
<feature type="domain" description="Protein kinase" evidence="11">
    <location>
        <begin position="1"/>
        <end position="224"/>
    </location>
</feature>
<evidence type="ECO:0000256" key="3">
    <source>
        <dbReference type="ARBA" id="ARBA00022741"/>
    </source>
</evidence>
<evidence type="ECO:0000256" key="8">
    <source>
        <dbReference type="PIRSR" id="PIRSR630616-1"/>
    </source>
</evidence>
<dbReference type="InterPro" id="IPR011009">
    <property type="entry name" value="Kinase-like_dom_sf"/>
</dbReference>
<feature type="binding site" evidence="9">
    <location>
        <position position="113"/>
    </location>
    <ligand>
        <name>ATP</name>
        <dbReference type="ChEBI" id="CHEBI:30616"/>
    </ligand>
</feature>
<protein>
    <submittedName>
        <fullName evidence="12">Protein kinase domain-containing protein</fullName>
    </submittedName>
</protein>
<reference evidence="12" key="1">
    <citation type="submission" date="2022-01" db="EMBL/GenBank/DDBJ databases">
        <title>Genome Sequence Resource for Two Populations of Ditylenchus destructor, the Migratory Endoparasitic Phytonematode.</title>
        <authorList>
            <person name="Zhang H."/>
            <person name="Lin R."/>
            <person name="Xie B."/>
        </authorList>
    </citation>
    <scope>NUCLEOTIDE SEQUENCE</scope>
    <source>
        <strain evidence="12">BazhouSP</strain>
    </source>
</reference>
<keyword evidence="2" id="KW-0808">Transferase</keyword>
<evidence type="ECO:0000313" key="13">
    <source>
        <dbReference type="Proteomes" id="UP001201812"/>
    </source>
</evidence>
<organism evidence="12 13">
    <name type="scientific">Ditylenchus destructor</name>
    <dbReference type="NCBI Taxonomy" id="166010"/>
    <lineage>
        <taxon>Eukaryota</taxon>
        <taxon>Metazoa</taxon>
        <taxon>Ecdysozoa</taxon>
        <taxon>Nematoda</taxon>
        <taxon>Chromadorea</taxon>
        <taxon>Rhabditida</taxon>
        <taxon>Tylenchina</taxon>
        <taxon>Tylenchomorpha</taxon>
        <taxon>Sphaerularioidea</taxon>
        <taxon>Anguinidae</taxon>
        <taxon>Anguininae</taxon>
        <taxon>Ditylenchus</taxon>
    </lineage>
</organism>
<comment type="caution">
    <text evidence="12">The sequence shown here is derived from an EMBL/GenBank/DDBJ whole genome shotgun (WGS) entry which is preliminary data.</text>
</comment>
<keyword evidence="1" id="KW-0723">Serine/threonine-protein kinase</keyword>
<evidence type="ECO:0000313" key="12">
    <source>
        <dbReference type="EMBL" id="KAI1693591.1"/>
    </source>
</evidence>
<proteinExistence type="predicted"/>
<dbReference type="InterPro" id="IPR008271">
    <property type="entry name" value="Ser/Thr_kinase_AS"/>
</dbReference>
<name>A0AAD4ML44_9BILA</name>
<evidence type="ECO:0000256" key="9">
    <source>
        <dbReference type="PIRSR" id="PIRSR630616-2"/>
    </source>
</evidence>
<dbReference type="Proteomes" id="UP001201812">
    <property type="component" value="Unassembled WGS sequence"/>
</dbReference>
<dbReference type="InterPro" id="IPR030616">
    <property type="entry name" value="Aur-like"/>
</dbReference>
<evidence type="ECO:0000256" key="5">
    <source>
        <dbReference type="ARBA" id="ARBA00022840"/>
    </source>
</evidence>
<evidence type="ECO:0000256" key="1">
    <source>
        <dbReference type="ARBA" id="ARBA00022527"/>
    </source>
</evidence>
<keyword evidence="4 12" id="KW-0418">Kinase</keyword>
<dbReference type="PANTHER" id="PTHR24350">
    <property type="entry name" value="SERINE/THREONINE-PROTEIN KINASE IAL-RELATED"/>
    <property type="match status" value="1"/>
</dbReference>
<dbReference type="Pfam" id="PF00069">
    <property type="entry name" value="Pkinase"/>
    <property type="match status" value="1"/>
</dbReference>